<comment type="caution">
    <text evidence="8">The sequence shown here is derived from an EMBL/GenBank/DDBJ whole genome shotgun (WGS) entry which is preliminary data.</text>
</comment>
<dbReference type="PANTHER" id="PTHR37481">
    <property type="entry name" value="LIPOPOLYSACCHARIDE EXPORT SYSTEM PROTEIN LPTC"/>
    <property type="match status" value="1"/>
</dbReference>
<evidence type="ECO:0000256" key="1">
    <source>
        <dbReference type="ARBA" id="ARBA00022475"/>
    </source>
</evidence>
<evidence type="ECO:0000256" key="7">
    <source>
        <dbReference type="PIRNR" id="PIRNR028513"/>
    </source>
</evidence>
<evidence type="ECO:0000256" key="3">
    <source>
        <dbReference type="ARBA" id="ARBA00022692"/>
    </source>
</evidence>
<proteinExistence type="inferred from homology"/>
<evidence type="ECO:0000256" key="2">
    <source>
        <dbReference type="ARBA" id="ARBA00022519"/>
    </source>
</evidence>
<keyword evidence="3 6" id="KW-0812">Transmembrane</keyword>
<comment type="function">
    <text evidence="7">Required for the translocation of lipopolysaccharide (LPS) from the inner membrane to the outer membrane.</text>
</comment>
<evidence type="ECO:0000313" key="8">
    <source>
        <dbReference type="EMBL" id="MCA2017568.1"/>
    </source>
</evidence>
<evidence type="ECO:0000313" key="9">
    <source>
        <dbReference type="Proteomes" id="UP001199044"/>
    </source>
</evidence>
<dbReference type="RefSeq" id="WP_068715205.1">
    <property type="nucleotide sequence ID" value="NZ_AP014635.1"/>
</dbReference>
<reference evidence="9" key="1">
    <citation type="submission" date="2023-07" db="EMBL/GenBank/DDBJ databases">
        <title>Molecular identification of indigenous halophilic bacteria isolated from red sea cost, biodegradation of synthetic dyes and assessment of degraded metabolite toxicity.</title>
        <authorList>
            <person name="Chaieb K."/>
            <person name="Altayb H.N."/>
        </authorList>
    </citation>
    <scope>NUCLEOTIDE SEQUENCE [LARGE SCALE GENOMIC DNA]</scope>
    <source>
        <strain evidence="9">K20</strain>
    </source>
</reference>
<name>A0ABS7YPH1_9VIBR</name>
<dbReference type="EMBL" id="JAIWIU010000110">
    <property type="protein sequence ID" value="MCA2017568.1"/>
    <property type="molecule type" value="Genomic_DNA"/>
</dbReference>
<gene>
    <name evidence="6 8" type="primary">lptC</name>
    <name evidence="8" type="ORF">LDJ79_15690</name>
</gene>
<dbReference type="InterPro" id="IPR052363">
    <property type="entry name" value="LPS_export_LptC"/>
</dbReference>
<protein>
    <recommendedName>
        <fullName evidence="6 7">Lipopolysaccharide export system protein LptC</fullName>
    </recommendedName>
</protein>
<accession>A0ABS7YPH1</accession>
<comment type="function">
    <text evidence="6">Involved in the assembly of lipopolysaccharide (LPS). Required for the translocation of LPS from the inner membrane to the outer membrane. Facilitates the transfer of LPS from the inner membrane to the periplasmic protein LptA. Could be a docking site for LptA.</text>
</comment>
<keyword evidence="9" id="KW-1185">Reference proteome</keyword>
<comment type="subcellular location">
    <subcellularLocation>
        <location evidence="6">Cell inner membrane</location>
        <topology evidence="6">Single-pass membrane protein</topology>
    </subcellularLocation>
</comment>
<keyword evidence="5 6" id="KW-0472">Membrane</keyword>
<comment type="subunit">
    <text evidence="6">Component of the lipopolysaccharide transport and assembly complex. Interacts with LptA and the LptBFG transporter complex.</text>
</comment>
<dbReference type="Proteomes" id="UP001199044">
    <property type="component" value="Unassembled WGS sequence"/>
</dbReference>
<dbReference type="PANTHER" id="PTHR37481:SF1">
    <property type="entry name" value="LIPOPOLYSACCHARIDE EXPORT SYSTEM PROTEIN LPTC"/>
    <property type="match status" value="1"/>
</dbReference>
<dbReference type="InterPro" id="IPR010664">
    <property type="entry name" value="LipoPS_assembly_LptC-rel"/>
</dbReference>
<comment type="similarity">
    <text evidence="6 7">Belongs to the LptC family.</text>
</comment>
<dbReference type="PIRSF" id="PIRSF028513">
    <property type="entry name" value="LptC"/>
    <property type="match status" value="1"/>
</dbReference>
<dbReference type="HAMAP" id="MF_01915">
    <property type="entry name" value="LPS_assembly_LptC"/>
    <property type="match status" value="1"/>
</dbReference>
<keyword evidence="4 6" id="KW-1133">Transmembrane helix</keyword>
<dbReference type="NCBIfam" id="TIGR04409">
    <property type="entry name" value="LptC_YrbK"/>
    <property type="match status" value="1"/>
</dbReference>
<dbReference type="Gene3D" id="2.60.450.10">
    <property type="entry name" value="Lipopolysaccharide (LPS) transport protein A like domain"/>
    <property type="match status" value="1"/>
</dbReference>
<organism evidence="8 9">
    <name type="scientific">Vibrio tritonius</name>
    <dbReference type="NCBI Taxonomy" id="1435069"/>
    <lineage>
        <taxon>Bacteria</taxon>
        <taxon>Pseudomonadati</taxon>
        <taxon>Pseudomonadota</taxon>
        <taxon>Gammaproteobacteria</taxon>
        <taxon>Vibrionales</taxon>
        <taxon>Vibrionaceae</taxon>
        <taxon>Vibrio</taxon>
    </lineage>
</organism>
<evidence type="ECO:0000256" key="5">
    <source>
        <dbReference type="ARBA" id="ARBA00023136"/>
    </source>
</evidence>
<sequence>MSVSRIIYVILFFIASWSLYYLMDKESKPDIQVAPNAELPMFSGNNLNNVSYNNLGVRSYVIESDHLEYYAKSGDTLFQSPVLKVYQDGTTQEWEITADRAVLSKKQVLTLYDNVTAKNLFKDSGFSKMVTKQLSIKLDSRDFWADTPVDLFGPQFETHGQAMKGNFADNSAVLYKHVQGRYENFTP</sequence>
<evidence type="ECO:0000256" key="4">
    <source>
        <dbReference type="ARBA" id="ARBA00022989"/>
    </source>
</evidence>
<dbReference type="Pfam" id="PF06835">
    <property type="entry name" value="LptC"/>
    <property type="match status" value="1"/>
</dbReference>
<keyword evidence="1 6" id="KW-1003">Cell membrane</keyword>
<evidence type="ECO:0000256" key="6">
    <source>
        <dbReference type="HAMAP-Rule" id="MF_01915"/>
    </source>
</evidence>
<feature type="transmembrane region" description="Helical" evidence="6">
    <location>
        <begin position="6"/>
        <end position="23"/>
    </location>
</feature>
<keyword evidence="2 6" id="KW-0997">Cell inner membrane</keyword>
<dbReference type="InterPro" id="IPR026265">
    <property type="entry name" value="LptC"/>
</dbReference>